<proteinExistence type="predicted"/>
<feature type="domain" description="Peptidase S1" evidence="4">
    <location>
        <begin position="1"/>
        <end position="281"/>
    </location>
</feature>
<dbReference type="OrthoDB" id="8884718at2"/>
<reference evidence="5" key="1">
    <citation type="submission" date="2006-06" db="EMBL/GenBank/DDBJ databases">
        <title>Complete sequence of Trichodesmium erythraeum IMS101.</title>
        <authorList>
            <consortium name="US DOE Joint Genome Institute"/>
            <person name="Copeland A."/>
            <person name="Lucas S."/>
            <person name="Lapidus A."/>
            <person name="Barry K."/>
            <person name="Detter J.C."/>
            <person name="Glavina del Rio T."/>
            <person name="Hammon N."/>
            <person name="Israni S."/>
            <person name="Dalin E."/>
            <person name="Tice H."/>
            <person name="Pitluck S."/>
            <person name="Kiss H."/>
            <person name="Munk A.C."/>
            <person name="Brettin T."/>
            <person name="Bruce D."/>
            <person name="Han C."/>
            <person name="Tapia R."/>
            <person name="Gilna P."/>
            <person name="Schmutz J."/>
            <person name="Larimer F."/>
            <person name="Land M."/>
            <person name="Hauser L."/>
            <person name="Kyrpides N."/>
            <person name="Kim E."/>
            <person name="Richardson P."/>
        </authorList>
    </citation>
    <scope>NUCLEOTIDE SEQUENCE [LARGE SCALE GENOMIC DNA]</scope>
    <source>
        <strain evidence="5">IMS101</strain>
    </source>
</reference>
<dbReference type="InterPro" id="IPR018511">
    <property type="entry name" value="Hemolysin-typ_Ca-bd_CS"/>
</dbReference>
<dbReference type="Gene3D" id="2.40.10.10">
    <property type="entry name" value="Trypsin-like serine proteases"/>
    <property type="match status" value="2"/>
</dbReference>
<protein>
    <submittedName>
        <fullName evidence="5">Peptidase S1 and S6, chymotrypsin/Hap</fullName>
    </submittedName>
</protein>
<feature type="compositionally biased region" description="Gly residues" evidence="3">
    <location>
        <begin position="384"/>
        <end position="398"/>
    </location>
</feature>
<evidence type="ECO:0000256" key="3">
    <source>
        <dbReference type="SAM" id="MobiDB-lite"/>
    </source>
</evidence>
<dbReference type="InterPro" id="IPR009003">
    <property type="entry name" value="Peptidase_S1_PA"/>
</dbReference>
<dbReference type="InterPro" id="IPR001343">
    <property type="entry name" value="Hemolysn_Ca-bd"/>
</dbReference>
<dbReference type="InterPro" id="IPR001314">
    <property type="entry name" value="Peptidase_S1A"/>
</dbReference>
<dbReference type="EMBL" id="CP000393">
    <property type="protein sequence ID" value="ABG51140.1"/>
    <property type="molecule type" value="Genomic_DNA"/>
</dbReference>
<dbReference type="Gene3D" id="2.150.10.10">
    <property type="entry name" value="Serralysin-like metalloprotease, C-terminal"/>
    <property type="match status" value="3"/>
</dbReference>
<dbReference type="HOGENOM" id="CLU_463750_0_0_3"/>
<dbReference type="InterPro" id="IPR018114">
    <property type="entry name" value="TRYPSIN_HIS"/>
</dbReference>
<keyword evidence="2" id="KW-0964">Secreted</keyword>
<dbReference type="GO" id="GO:0006508">
    <property type="term" value="P:proteolysis"/>
    <property type="evidence" value="ECO:0007669"/>
    <property type="project" value="InterPro"/>
</dbReference>
<dbReference type="InterPro" id="IPR001254">
    <property type="entry name" value="Trypsin_dom"/>
</dbReference>
<dbReference type="SUPFAM" id="SSF50494">
    <property type="entry name" value="Trypsin-like serine proteases"/>
    <property type="match status" value="1"/>
</dbReference>
<dbReference type="Pfam" id="PF00089">
    <property type="entry name" value="Trypsin"/>
    <property type="match status" value="1"/>
</dbReference>
<dbReference type="SUPFAM" id="SSF51120">
    <property type="entry name" value="beta-Roll"/>
    <property type="match status" value="2"/>
</dbReference>
<dbReference type="MEROPS" id="S01.515"/>
<accession>Q114D4</accession>
<dbReference type="PROSITE" id="PS00330">
    <property type="entry name" value="HEMOLYSIN_CALCIUM"/>
    <property type="match status" value="5"/>
</dbReference>
<dbReference type="PRINTS" id="PR00722">
    <property type="entry name" value="CHYMOTRYPSIN"/>
</dbReference>
<name>Q114D4_TRIEI</name>
<dbReference type="GO" id="GO:0005576">
    <property type="term" value="C:extracellular region"/>
    <property type="evidence" value="ECO:0007669"/>
    <property type="project" value="UniProtKB-SubCell"/>
</dbReference>
<comment type="subcellular location">
    <subcellularLocation>
        <location evidence="1">Secreted</location>
    </subcellularLocation>
</comment>
<evidence type="ECO:0000259" key="4">
    <source>
        <dbReference type="PROSITE" id="PS50240"/>
    </source>
</evidence>
<sequence>MVAVSSNNYNDEKFIPSFDEFTGVVYFENIKTQVSCTGALLDSNGLYILTAAHCFNKQNDSANLNPNPNNYKVFFEVNGTLKSRLVEEIFVHPEWTSDENSNNDIAIIKLSNEAPDVESYDIYRDTDEVDQVFTRVGYGFPGTGRDGQIDDSGEDPPVKRFGQNYYDALGEIFNDYDYDTPIIKGTQLAFDFDNGKPRRDAFGREYGLDQLGVDQEVNSTAGDSGGPAFIDGKIAGITSYGFSSGMYDTDVDDESGNSNFGEYSVDIRVSAYIEFITDITSLSLEGSRGDDTIKGGIGNDTINGASGQDRLLGKSGNDFLVGSFGNDALLGEAGDDILKGGGGRDRLNGGTGNDTLTGDGGNDRLNGSGGNDRLNGNTGNDILTGGGGNDRLNGGGGNDRLNGNTGNDILTGGGGNDRLNGGGGNDRLNGNNGNDILTGGGGNDRLNGGGGNDRLNGGAGNDILIGGGGNDRFIFNSNEKFDSNDFGIDTIKNFEPDLRPDEDGSQGDLIVLDKSSFTDLGSSTRIGFSVDSDFEIVNTNNSIDDSNAFIVYNEESGNLFYKSDGEYTKFAILNGAPTITEDNFQIIN</sequence>
<organism evidence="5">
    <name type="scientific">Trichodesmium erythraeum (strain IMS101)</name>
    <dbReference type="NCBI Taxonomy" id="203124"/>
    <lineage>
        <taxon>Bacteria</taxon>
        <taxon>Bacillati</taxon>
        <taxon>Cyanobacteriota</taxon>
        <taxon>Cyanophyceae</taxon>
        <taxon>Oscillatoriophycideae</taxon>
        <taxon>Oscillatoriales</taxon>
        <taxon>Microcoleaceae</taxon>
        <taxon>Trichodesmium</taxon>
    </lineage>
</organism>
<dbReference type="eggNOG" id="COG2931">
    <property type="taxonomic scope" value="Bacteria"/>
</dbReference>
<dbReference type="GO" id="GO:0004252">
    <property type="term" value="F:serine-type endopeptidase activity"/>
    <property type="evidence" value="ECO:0007669"/>
    <property type="project" value="InterPro"/>
</dbReference>
<dbReference type="GO" id="GO:0005509">
    <property type="term" value="F:calcium ion binding"/>
    <property type="evidence" value="ECO:0007669"/>
    <property type="project" value="InterPro"/>
</dbReference>
<dbReference type="Pfam" id="PF00353">
    <property type="entry name" value="HemolysinCabind"/>
    <property type="match status" value="5"/>
</dbReference>
<dbReference type="InterPro" id="IPR043504">
    <property type="entry name" value="Peptidase_S1_PA_chymotrypsin"/>
</dbReference>
<dbReference type="InterPro" id="IPR050557">
    <property type="entry name" value="RTX_toxin/Mannuronan_C5-epim"/>
</dbReference>
<feature type="compositionally biased region" description="Gly residues" evidence="3">
    <location>
        <begin position="411"/>
        <end position="425"/>
    </location>
</feature>
<dbReference type="STRING" id="203124.Tery_1884"/>
<gene>
    <name evidence="5" type="ordered locus">Tery_1884</name>
</gene>
<dbReference type="RefSeq" id="WP_011611513.1">
    <property type="nucleotide sequence ID" value="NC_008312.1"/>
</dbReference>
<evidence type="ECO:0000256" key="1">
    <source>
        <dbReference type="ARBA" id="ARBA00004613"/>
    </source>
</evidence>
<feature type="region of interest" description="Disordered" evidence="3">
    <location>
        <begin position="340"/>
        <end position="453"/>
    </location>
</feature>
<dbReference type="PROSITE" id="PS00134">
    <property type="entry name" value="TRYPSIN_HIS"/>
    <property type="match status" value="1"/>
</dbReference>
<dbReference type="PANTHER" id="PTHR38340:SF1">
    <property type="entry name" value="S-LAYER PROTEIN"/>
    <property type="match status" value="1"/>
</dbReference>
<dbReference type="AlphaFoldDB" id="Q114D4"/>
<dbReference type="PRINTS" id="PR00313">
    <property type="entry name" value="CABNDNGRPT"/>
</dbReference>
<dbReference type="PROSITE" id="PS50240">
    <property type="entry name" value="TRYPSIN_DOM"/>
    <property type="match status" value="1"/>
</dbReference>
<feature type="compositionally biased region" description="Gly residues" evidence="3">
    <location>
        <begin position="438"/>
        <end position="453"/>
    </location>
</feature>
<dbReference type="KEGG" id="ter:Tery_1884"/>
<evidence type="ECO:0000313" key="5">
    <source>
        <dbReference type="EMBL" id="ABG51140.1"/>
    </source>
</evidence>
<evidence type="ECO:0000256" key="2">
    <source>
        <dbReference type="ARBA" id="ARBA00022525"/>
    </source>
</evidence>
<dbReference type="InterPro" id="IPR011049">
    <property type="entry name" value="Serralysin-like_metalloprot_C"/>
</dbReference>
<dbReference type="eggNOG" id="COG5640">
    <property type="taxonomic scope" value="Bacteria"/>
</dbReference>
<dbReference type="SMART" id="SM00020">
    <property type="entry name" value="Tryp_SPc"/>
    <property type="match status" value="1"/>
</dbReference>
<dbReference type="PANTHER" id="PTHR38340">
    <property type="entry name" value="S-LAYER PROTEIN"/>
    <property type="match status" value="1"/>
</dbReference>